<comment type="function">
    <text evidence="7">Component of the EKC/KEOPS complex that is required for the formation of a threonylcarbamoyl group on adenosine at position 37 (t(6)A37) in tRNAs that read codons beginning with adenine. The complex is probably involved in the transfer of the threonylcarbamoyl moiety of threonylcarbamoyl-AMP (TC-AMP) to the N6 group of A37. CGI121 acts as an allosteric effector that regulates the t(6)A activity of the complex. The EKC/KEOPS complex also promotes both telomere uncapping and telomere elongation. The complex is required for efficient recruitment of transcriptional coactivators. CGI121 is not required for tRNA modification.</text>
</comment>
<dbReference type="FunCoup" id="A0A136JGA0">
    <property type="interactions" value="484"/>
</dbReference>
<keyword evidence="9" id="KW-0808">Transferase</keyword>
<name>A0A136JGA0_9PEZI</name>
<protein>
    <recommendedName>
        <fullName evidence="4">EKC/KEOPS complex subunit CGI121</fullName>
    </recommendedName>
    <alternativeName>
        <fullName evidence="3">EKC/KEOPS complex subunit cgi121</fullName>
    </alternativeName>
</protein>
<dbReference type="GO" id="GO:0005634">
    <property type="term" value="C:nucleus"/>
    <property type="evidence" value="ECO:0007669"/>
    <property type="project" value="UniProtKB-SubCell"/>
</dbReference>
<evidence type="ECO:0000256" key="2">
    <source>
        <dbReference type="ARBA" id="ARBA00005546"/>
    </source>
</evidence>
<keyword evidence="10" id="KW-1185">Reference proteome</keyword>
<dbReference type="GO" id="GO:0005829">
    <property type="term" value="C:cytosol"/>
    <property type="evidence" value="ECO:0007669"/>
    <property type="project" value="TreeGrafter"/>
</dbReference>
<dbReference type="GO" id="GO:0016301">
    <property type="term" value="F:kinase activity"/>
    <property type="evidence" value="ECO:0007669"/>
    <property type="project" value="UniProtKB-KW"/>
</dbReference>
<comment type="similarity">
    <text evidence="2 8">Belongs to the CGI121/TPRKB family.</text>
</comment>
<dbReference type="InterPro" id="IPR013926">
    <property type="entry name" value="CGI121/TPRKB"/>
</dbReference>
<gene>
    <name evidence="9" type="ORF">Micbo1qcDRAFT_231283</name>
</gene>
<reference evidence="10" key="1">
    <citation type="submission" date="2016-02" db="EMBL/GenBank/DDBJ databases">
        <title>Draft genome sequence of Microdochium bolleyi, a fungal endophyte of beachgrass.</title>
        <authorList>
            <consortium name="DOE Joint Genome Institute"/>
            <person name="David A.S."/>
            <person name="May G."/>
            <person name="Haridas S."/>
            <person name="Lim J."/>
            <person name="Wang M."/>
            <person name="Labutti K."/>
            <person name="Lipzen A."/>
            <person name="Barry K."/>
            <person name="Grigoriev I.V."/>
        </authorList>
    </citation>
    <scope>NUCLEOTIDE SEQUENCE [LARGE SCALE GENOMIC DNA]</scope>
    <source>
        <strain evidence="10">J235TASD1</strain>
    </source>
</reference>
<dbReference type="InterPro" id="IPR036504">
    <property type="entry name" value="CGI121/TPRKB_sf"/>
</dbReference>
<evidence type="ECO:0000313" key="10">
    <source>
        <dbReference type="Proteomes" id="UP000070501"/>
    </source>
</evidence>
<accession>A0A136JGA0</accession>
<evidence type="ECO:0000256" key="8">
    <source>
        <dbReference type="RuleBase" id="RU004398"/>
    </source>
</evidence>
<dbReference type="GO" id="GO:0000408">
    <property type="term" value="C:EKC/KEOPS complex"/>
    <property type="evidence" value="ECO:0007669"/>
    <property type="project" value="TreeGrafter"/>
</dbReference>
<dbReference type="InParanoid" id="A0A136JGA0"/>
<dbReference type="AlphaFoldDB" id="A0A136JGA0"/>
<evidence type="ECO:0000256" key="5">
    <source>
        <dbReference type="ARBA" id="ARBA00022694"/>
    </source>
</evidence>
<comment type="subcellular location">
    <subcellularLocation>
        <location evidence="1">Nucleus</location>
    </subcellularLocation>
</comment>
<keyword evidence="5" id="KW-0819">tRNA processing</keyword>
<dbReference type="Gene3D" id="3.30.2380.10">
    <property type="entry name" value="CGI121/TPRKB"/>
    <property type="match status" value="1"/>
</dbReference>
<organism evidence="9 10">
    <name type="scientific">Microdochium bolleyi</name>
    <dbReference type="NCBI Taxonomy" id="196109"/>
    <lineage>
        <taxon>Eukaryota</taxon>
        <taxon>Fungi</taxon>
        <taxon>Dikarya</taxon>
        <taxon>Ascomycota</taxon>
        <taxon>Pezizomycotina</taxon>
        <taxon>Sordariomycetes</taxon>
        <taxon>Xylariomycetidae</taxon>
        <taxon>Xylariales</taxon>
        <taxon>Microdochiaceae</taxon>
        <taxon>Microdochium</taxon>
    </lineage>
</organism>
<evidence type="ECO:0000313" key="9">
    <source>
        <dbReference type="EMBL" id="KXJ96191.1"/>
    </source>
</evidence>
<sequence length="213" mass="22794">MATLETIQLEHIPATHSVHVALYKDIQNAEFLQQQLLSRNQDFEYAFIDASCVVSRLQVLAAVHKAIMIQSGGNMKTPNIHSEIVCSLSPTNNIAEAYRRFGITPTSKDIIIVKVLISPASSSSSSSPPPEQTATAETVAAHLAAHVQGTPSSFTDAVVAQGTDWAKVRKYYKLNSGVAVLDGLPKGGADGGDEARRRELETLVLGGMALRGI</sequence>
<keyword evidence="9" id="KW-0418">Kinase</keyword>
<dbReference type="Proteomes" id="UP000070501">
    <property type="component" value="Unassembled WGS sequence"/>
</dbReference>
<evidence type="ECO:0000256" key="3">
    <source>
        <dbReference type="ARBA" id="ARBA00015316"/>
    </source>
</evidence>
<evidence type="ECO:0000256" key="4">
    <source>
        <dbReference type="ARBA" id="ARBA00016009"/>
    </source>
</evidence>
<evidence type="ECO:0000256" key="1">
    <source>
        <dbReference type="ARBA" id="ARBA00004123"/>
    </source>
</evidence>
<dbReference type="PANTHER" id="PTHR15840:SF10">
    <property type="entry name" value="EKC_KEOPS COMPLEX SUBUNIT TPRKB"/>
    <property type="match status" value="1"/>
</dbReference>
<evidence type="ECO:0000256" key="6">
    <source>
        <dbReference type="ARBA" id="ARBA00023242"/>
    </source>
</evidence>
<dbReference type="EMBL" id="KQ964246">
    <property type="protein sequence ID" value="KXJ96191.1"/>
    <property type="molecule type" value="Genomic_DNA"/>
</dbReference>
<dbReference type="OrthoDB" id="329139at2759"/>
<dbReference type="Pfam" id="PF08617">
    <property type="entry name" value="CGI-121"/>
    <property type="match status" value="1"/>
</dbReference>
<evidence type="ECO:0000256" key="7">
    <source>
        <dbReference type="ARBA" id="ARBA00025043"/>
    </source>
</evidence>
<keyword evidence="6 8" id="KW-0539">Nucleus</keyword>
<dbReference type="SUPFAM" id="SSF143870">
    <property type="entry name" value="PF0523-like"/>
    <property type="match status" value="1"/>
</dbReference>
<dbReference type="PANTHER" id="PTHR15840">
    <property type="entry name" value="CGI-121 FAMILY MEMBER"/>
    <property type="match status" value="1"/>
</dbReference>
<dbReference type="GO" id="GO:0002949">
    <property type="term" value="P:tRNA threonylcarbamoyladenosine modification"/>
    <property type="evidence" value="ECO:0007669"/>
    <property type="project" value="TreeGrafter"/>
</dbReference>
<dbReference type="STRING" id="196109.A0A136JGA0"/>
<proteinExistence type="inferred from homology"/>